<dbReference type="InterPro" id="IPR003838">
    <property type="entry name" value="ABC3_permease_C"/>
</dbReference>
<feature type="domain" description="ABC3 transporter permease C-terminal" evidence="7">
    <location>
        <begin position="285"/>
        <end position="399"/>
    </location>
</feature>
<evidence type="ECO:0000256" key="5">
    <source>
        <dbReference type="ARBA" id="ARBA00023136"/>
    </source>
</evidence>
<evidence type="ECO:0000313" key="10">
    <source>
        <dbReference type="Proteomes" id="UP000779507"/>
    </source>
</evidence>
<evidence type="ECO:0000256" key="1">
    <source>
        <dbReference type="ARBA" id="ARBA00004651"/>
    </source>
</evidence>
<keyword evidence="4 6" id="KW-1133">Transmembrane helix</keyword>
<gene>
    <name evidence="9" type="ORF">HNP98_000761</name>
</gene>
<organism evidence="9 10">
    <name type="scientific">Hymenobacter caeli</name>
    <dbReference type="NCBI Taxonomy" id="2735894"/>
    <lineage>
        <taxon>Bacteria</taxon>
        <taxon>Pseudomonadati</taxon>
        <taxon>Bacteroidota</taxon>
        <taxon>Cytophagia</taxon>
        <taxon>Cytophagales</taxon>
        <taxon>Hymenobacteraceae</taxon>
        <taxon>Hymenobacter</taxon>
    </lineage>
</organism>
<dbReference type="PANTHER" id="PTHR30572:SF18">
    <property type="entry name" value="ABC-TYPE MACROLIDE FAMILY EXPORT SYSTEM PERMEASE COMPONENT 2"/>
    <property type="match status" value="1"/>
</dbReference>
<dbReference type="RefSeq" id="WP_246274963.1">
    <property type="nucleotide sequence ID" value="NZ_JABSNP010000003.1"/>
</dbReference>
<dbReference type="PANTHER" id="PTHR30572">
    <property type="entry name" value="MEMBRANE COMPONENT OF TRANSPORTER-RELATED"/>
    <property type="match status" value="1"/>
</dbReference>
<sequence>MAWKVLQRRKFFTFISLFGISFTLMILLVVYALYDHTVGPHTPEKRVDRLLFTSSLYLWSPQTENGGHPSYSFLEHYIRPLRTPEKVSISTGHGVAVAYVGNTKLELAQKYTDGEFWQVLDFDFLEGRPYNPQEVRAAAHVAVINESTARNYFGAARGVLGRTIVTDEVRYRVVGVVRDVPASRVFTYAEVWMPITTSTQDIHNAEYMGSCMAILLARRAADVPAIQQEFARAVRQVPPPTAVYKWCTEVRLYAGSLLATTVRERLGEDGPDDGVVWFGQAGAGLLLLFMLLPALNLVNVNVSRIRDRSSEIGVRKAFGATSGALVRQFLVENLFLTALGGALGLGLAAAALHFINTSGLVAYTQFELNGRVFLGAVVIILLFGLLSGVYPAYKMSKLQAVQALKGASNPA</sequence>
<evidence type="ECO:0000256" key="2">
    <source>
        <dbReference type="ARBA" id="ARBA00022475"/>
    </source>
</evidence>
<keyword evidence="2" id="KW-1003">Cell membrane</keyword>
<evidence type="ECO:0000256" key="4">
    <source>
        <dbReference type="ARBA" id="ARBA00022989"/>
    </source>
</evidence>
<comment type="subcellular location">
    <subcellularLocation>
        <location evidence="1">Cell membrane</location>
        <topology evidence="1">Multi-pass membrane protein</topology>
    </subcellularLocation>
</comment>
<proteinExistence type="predicted"/>
<dbReference type="Pfam" id="PF12704">
    <property type="entry name" value="MacB_PCD"/>
    <property type="match status" value="1"/>
</dbReference>
<feature type="domain" description="MacB-like periplasmic core" evidence="8">
    <location>
        <begin position="14"/>
        <end position="231"/>
    </location>
</feature>
<evidence type="ECO:0000259" key="7">
    <source>
        <dbReference type="Pfam" id="PF02687"/>
    </source>
</evidence>
<feature type="transmembrane region" description="Helical" evidence="6">
    <location>
        <begin position="12"/>
        <end position="34"/>
    </location>
</feature>
<feature type="transmembrane region" description="Helical" evidence="6">
    <location>
        <begin position="372"/>
        <end position="393"/>
    </location>
</feature>
<keyword evidence="10" id="KW-1185">Reference proteome</keyword>
<evidence type="ECO:0000256" key="3">
    <source>
        <dbReference type="ARBA" id="ARBA00022692"/>
    </source>
</evidence>
<keyword evidence="5 6" id="KW-0472">Membrane</keyword>
<dbReference type="InterPro" id="IPR025857">
    <property type="entry name" value="MacB_PCD"/>
</dbReference>
<accession>A0ABX2FLE8</accession>
<feature type="transmembrane region" description="Helical" evidence="6">
    <location>
        <begin position="275"/>
        <end position="298"/>
    </location>
</feature>
<comment type="caution">
    <text evidence="9">The sequence shown here is derived from an EMBL/GenBank/DDBJ whole genome shotgun (WGS) entry which is preliminary data.</text>
</comment>
<dbReference type="Pfam" id="PF02687">
    <property type="entry name" value="FtsX"/>
    <property type="match status" value="1"/>
</dbReference>
<feature type="transmembrane region" description="Helical" evidence="6">
    <location>
        <begin position="334"/>
        <end position="352"/>
    </location>
</feature>
<evidence type="ECO:0000256" key="6">
    <source>
        <dbReference type="SAM" id="Phobius"/>
    </source>
</evidence>
<dbReference type="InterPro" id="IPR050250">
    <property type="entry name" value="Macrolide_Exporter_MacB"/>
</dbReference>
<evidence type="ECO:0000259" key="8">
    <source>
        <dbReference type="Pfam" id="PF12704"/>
    </source>
</evidence>
<dbReference type="EMBL" id="JABSNP010000003">
    <property type="protein sequence ID" value="NRT17950.1"/>
    <property type="molecule type" value="Genomic_DNA"/>
</dbReference>
<protein>
    <submittedName>
        <fullName evidence="9">ABC transport system permease protein</fullName>
    </submittedName>
</protein>
<keyword evidence="3 6" id="KW-0812">Transmembrane</keyword>
<reference evidence="9 10" key="1">
    <citation type="submission" date="2020-05" db="EMBL/GenBank/DDBJ databases">
        <title>Genomic Encyclopedia of Type Strains, Phase IV (KMG-V): Genome sequencing to study the core and pangenomes of soil and plant-associated prokaryotes.</title>
        <authorList>
            <person name="Whitman W."/>
        </authorList>
    </citation>
    <scope>NUCLEOTIDE SEQUENCE [LARGE SCALE GENOMIC DNA]</scope>
    <source>
        <strain evidence="9 10">9A</strain>
    </source>
</reference>
<evidence type="ECO:0000313" key="9">
    <source>
        <dbReference type="EMBL" id="NRT17950.1"/>
    </source>
</evidence>
<name>A0ABX2FLE8_9BACT</name>
<dbReference type="Proteomes" id="UP000779507">
    <property type="component" value="Unassembled WGS sequence"/>
</dbReference>